<sequence length="79" mass="8301">MQISNVIRPRGPVPCPPRRSSPPPSSPPSSSTLPSQSSALEHQVSALPSVSPIGPQSWDCVPVCDHVGPCVSTPPNRLR</sequence>
<reference evidence="2" key="1">
    <citation type="journal article" date="2020" name="Nat. Commun.">
        <title>Large-scale genome sequencing of mycorrhizal fungi provides insights into the early evolution of symbiotic traits.</title>
        <authorList>
            <person name="Miyauchi S."/>
            <person name="Kiss E."/>
            <person name="Kuo A."/>
            <person name="Drula E."/>
            <person name="Kohler A."/>
            <person name="Sanchez-Garcia M."/>
            <person name="Morin E."/>
            <person name="Andreopoulos B."/>
            <person name="Barry K.W."/>
            <person name="Bonito G."/>
            <person name="Buee M."/>
            <person name="Carver A."/>
            <person name="Chen C."/>
            <person name="Cichocki N."/>
            <person name="Clum A."/>
            <person name="Culley D."/>
            <person name="Crous P.W."/>
            <person name="Fauchery L."/>
            <person name="Girlanda M."/>
            <person name="Hayes R.D."/>
            <person name="Keri Z."/>
            <person name="LaButti K."/>
            <person name="Lipzen A."/>
            <person name="Lombard V."/>
            <person name="Magnuson J."/>
            <person name="Maillard F."/>
            <person name="Murat C."/>
            <person name="Nolan M."/>
            <person name="Ohm R.A."/>
            <person name="Pangilinan J."/>
            <person name="Pereira M.F."/>
            <person name="Perotto S."/>
            <person name="Peter M."/>
            <person name="Pfister S."/>
            <person name="Riley R."/>
            <person name="Sitrit Y."/>
            <person name="Stielow J.B."/>
            <person name="Szollosi G."/>
            <person name="Zifcakova L."/>
            <person name="Stursova M."/>
            <person name="Spatafora J.W."/>
            <person name="Tedersoo L."/>
            <person name="Vaario L.M."/>
            <person name="Yamada A."/>
            <person name="Yan M."/>
            <person name="Wang P."/>
            <person name="Xu J."/>
            <person name="Bruns T."/>
            <person name="Baldrian P."/>
            <person name="Vilgalys R."/>
            <person name="Dunand C."/>
            <person name="Henrissat B."/>
            <person name="Grigoriev I.V."/>
            <person name="Hibbett D."/>
            <person name="Nagy L.G."/>
            <person name="Martin F.M."/>
        </authorList>
    </citation>
    <scope>NUCLEOTIDE SEQUENCE</scope>
    <source>
        <strain evidence="2">UP504</strain>
    </source>
</reference>
<feature type="compositionally biased region" description="Pro residues" evidence="1">
    <location>
        <begin position="11"/>
        <end position="27"/>
    </location>
</feature>
<gene>
    <name evidence="2" type="ORF">BS47DRAFT_591891</name>
</gene>
<evidence type="ECO:0000256" key="1">
    <source>
        <dbReference type="SAM" id="MobiDB-lite"/>
    </source>
</evidence>
<feature type="region of interest" description="Disordered" evidence="1">
    <location>
        <begin position="1"/>
        <end position="51"/>
    </location>
</feature>
<dbReference type="AlphaFoldDB" id="A0A9P6B3F5"/>
<evidence type="ECO:0000313" key="3">
    <source>
        <dbReference type="Proteomes" id="UP000886523"/>
    </source>
</evidence>
<comment type="caution">
    <text evidence="2">The sequence shown here is derived from an EMBL/GenBank/DDBJ whole genome shotgun (WGS) entry which is preliminary data.</text>
</comment>
<proteinExistence type="predicted"/>
<dbReference type="Proteomes" id="UP000886523">
    <property type="component" value="Unassembled WGS sequence"/>
</dbReference>
<keyword evidence="3" id="KW-1185">Reference proteome</keyword>
<name>A0A9P6B3F5_9AGAM</name>
<evidence type="ECO:0000313" key="2">
    <source>
        <dbReference type="EMBL" id="KAF9517009.1"/>
    </source>
</evidence>
<accession>A0A9P6B3F5</accession>
<feature type="compositionally biased region" description="Low complexity" evidence="1">
    <location>
        <begin position="28"/>
        <end position="38"/>
    </location>
</feature>
<protein>
    <submittedName>
        <fullName evidence="2">Uncharacterized protein</fullName>
    </submittedName>
</protein>
<organism evidence="2 3">
    <name type="scientific">Hydnum rufescens UP504</name>
    <dbReference type="NCBI Taxonomy" id="1448309"/>
    <lineage>
        <taxon>Eukaryota</taxon>
        <taxon>Fungi</taxon>
        <taxon>Dikarya</taxon>
        <taxon>Basidiomycota</taxon>
        <taxon>Agaricomycotina</taxon>
        <taxon>Agaricomycetes</taxon>
        <taxon>Cantharellales</taxon>
        <taxon>Hydnaceae</taxon>
        <taxon>Hydnum</taxon>
    </lineage>
</organism>
<dbReference type="EMBL" id="MU128935">
    <property type="protein sequence ID" value="KAF9517009.1"/>
    <property type="molecule type" value="Genomic_DNA"/>
</dbReference>